<sequence>MADPFARSAGEGASRLASSVGTVARVRRRDAFGRIPFWCGGLDTATATVLLGQPWQTIENPLTDDSLSGQDGTADRTSALICAARAGDSEALGDLLDGYRKYVVFLARAGLHNHMRGKADPSDLAQEVCLAAHGNIAEFRGESAEEFAGWLRGILSNILAMHVRKFLGTQKRDPRLEQSLNASLASASGFLHSRIAGDVTSPSQQFARNEAFLQLAGALESLPEDYRQVIVLRHVDGMLFADVAKAMGRSVDSVEKLWVRGLAKLKTTMGEG</sequence>
<dbReference type="InterPro" id="IPR036388">
    <property type="entry name" value="WH-like_DNA-bd_sf"/>
</dbReference>
<evidence type="ECO:0000259" key="5">
    <source>
        <dbReference type="Pfam" id="PF04542"/>
    </source>
</evidence>
<dbReference type="SUPFAM" id="SSF88946">
    <property type="entry name" value="Sigma2 domain of RNA polymerase sigma factors"/>
    <property type="match status" value="1"/>
</dbReference>
<reference evidence="7 8" key="1">
    <citation type="submission" date="2019-02" db="EMBL/GenBank/DDBJ databases">
        <title>Deep-cultivation of Planctomycetes and their phenomic and genomic characterization uncovers novel biology.</title>
        <authorList>
            <person name="Wiegand S."/>
            <person name="Jogler M."/>
            <person name="Boedeker C."/>
            <person name="Pinto D."/>
            <person name="Vollmers J."/>
            <person name="Rivas-Marin E."/>
            <person name="Kohn T."/>
            <person name="Peeters S.H."/>
            <person name="Heuer A."/>
            <person name="Rast P."/>
            <person name="Oberbeckmann S."/>
            <person name="Bunk B."/>
            <person name="Jeske O."/>
            <person name="Meyerdierks A."/>
            <person name="Storesund J.E."/>
            <person name="Kallscheuer N."/>
            <person name="Luecker S."/>
            <person name="Lage O.M."/>
            <person name="Pohl T."/>
            <person name="Merkel B.J."/>
            <person name="Hornburger P."/>
            <person name="Mueller R.-W."/>
            <person name="Bruemmer F."/>
            <person name="Labrenz M."/>
            <person name="Spormann A.M."/>
            <person name="Op den Camp H."/>
            <person name="Overmann J."/>
            <person name="Amann R."/>
            <person name="Jetten M.S.M."/>
            <person name="Mascher T."/>
            <person name="Medema M.H."/>
            <person name="Devos D.P."/>
            <person name="Kaster A.-K."/>
            <person name="Ovreas L."/>
            <person name="Rohde M."/>
            <person name="Galperin M.Y."/>
            <person name="Jogler C."/>
        </authorList>
    </citation>
    <scope>NUCLEOTIDE SEQUENCE [LARGE SCALE GENOMIC DNA]</scope>
    <source>
        <strain evidence="7 8">K22_7</strain>
    </source>
</reference>
<keyword evidence="8" id="KW-1185">Reference proteome</keyword>
<evidence type="ECO:0000256" key="3">
    <source>
        <dbReference type="ARBA" id="ARBA00023082"/>
    </source>
</evidence>
<organism evidence="7 8">
    <name type="scientific">Rubripirellula lacrimiformis</name>
    <dbReference type="NCBI Taxonomy" id="1930273"/>
    <lineage>
        <taxon>Bacteria</taxon>
        <taxon>Pseudomonadati</taxon>
        <taxon>Planctomycetota</taxon>
        <taxon>Planctomycetia</taxon>
        <taxon>Pirellulales</taxon>
        <taxon>Pirellulaceae</taxon>
        <taxon>Rubripirellula</taxon>
    </lineage>
</organism>
<dbReference type="AlphaFoldDB" id="A0A517NE44"/>
<dbReference type="Proteomes" id="UP000318538">
    <property type="component" value="Chromosome"/>
</dbReference>
<keyword evidence="3" id="KW-0731">Sigma factor</keyword>
<accession>A0A517NE44</accession>
<dbReference type="Pfam" id="PF04542">
    <property type="entry name" value="Sigma70_r2"/>
    <property type="match status" value="1"/>
</dbReference>
<dbReference type="GO" id="GO:0006352">
    <property type="term" value="P:DNA-templated transcription initiation"/>
    <property type="evidence" value="ECO:0007669"/>
    <property type="project" value="InterPro"/>
</dbReference>
<protein>
    <submittedName>
        <fullName evidence="7">ECF RNA polymerase sigma factor SigW</fullName>
    </submittedName>
</protein>
<dbReference type="PANTHER" id="PTHR43133">
    <property type="entry name" value="RNA POLYMERASE ECF-TYPE SIGMA FACTO"/>
    <property type="match status" value="1"/>
</dbReference>
<dbReference type="SUPFAM" id="SSF88659">
    <property type="entry name" value="Sigma3 and sigma4 domains of RNA polymerase sigma factors"/>
    <property type="match status" value="1"/>
</dbReference>
<evidence type="ECO:0000313" key="7">
    <source>
        <dbReference type="EMBL" id="QDT05392.1"/>
    </source>
</evidence>
<dbReference type="InterPro" id="IPR039425">
    <property type="entry name" value="RNA_pol_sigma-70-like"/>
</dbReference>
<dbReference type="EMBL" id="CP036525">
    <property type="protein sequence ID" value="QDT05392.1"/>
    <property type="molecule type" value="Genomic_DNA"/>
</dbReference>
<dbReference type="GO" id="GO:0016987">
    <property type="term" value="F:sigma factor activity"/>
    <property type="evidence" value="ECO:0007669"/>
    <property type="project" value="UniProtKB-KW"/>
</dbReference>
<dbReference type="Gene3D" id="1.10.1740.10">
    <property type="match status" value="1"/>
</dbReference>
<dbReference type="Pfam" id="PF08281">
    <property type="entry name" value="Sigma70_r4_2"/>
    <property type="match status" value="1"/>
</dbReference>
<dbReference type="InterPro" id="IPR007627">
    <property type="entry name" value="RNA_pol_sigma70_r2"/>
</dbReference>
<dbReference type="InterPro" id="IPR013325">
    <property type="entry name" value="RNA_pol_sigma_r2"/>
</dbReference>
<keyword evidence="4" id="KW-0804">Transcription</keyword>
<feature type="domain" description="RNA polymerase sigma-70 region 2" evidence="5">
    <location>
        <begin position="111"/>
        <end position="165"/>
    </location>
</feature>
<dbReference type="NCBIfam" id="TIGR02937">
    <property type="entry name" value="sigma70-ECF"/>
    <property type="match status" value="1"/>
</dbReference>
<dbReference type="InterPro" id="IPR013249">
    <property type="entry name" value="RNA_pol_sigma70_r4_t2"/>
</dbReference>
<comment type="similarity">
    <text evidence="1">Belongs to the sigma-70 factor family. ECF subfamily.</text>
</comment>
<dbReference type="GO" id="GO:0003677">
    <property type="term" value="F:DNA binding"/>
    <property type="evidence" value="ECO:0007669"/>
    <property type="project" value="InterPro"/>
</dbReference>
<dbReference type="InterPro" id="IPR013324">
    <property type="entry name" value="RNA_pol_sigma_r3/r4-like"/>
</dbReference>
<dbReference type="Gene3D" id="1.10.10.10">
    <property type="entry name" value="Winged helix-like DNA-binding domain superfamily/Winged helix DNA-binding domain"/>
    <property type="match status" value="1"/>
</dbReference>
<evidence type="ECO:0000256" key="4">
    <source>
        <dbReference type="ARBA" id="ARBA00023163"/>
    </source>
</evidence>
<evidence type="ECO:0000256" key="2">
    <source>
        <dbReference type="ARBA" id="ARBA00023015"/>
    </source>
</evidence>
<name>A0A517NE44_9BACT</name>
<feature type="domain" description="RNA polymerase sigma factor 70 region 4 type 2" evidence="6">
    <location>
        <begin position="214"/>
        <end position="265"/>
    </location>
</feature>
<evidence type="ECO:0000313" key="8">
    <source>
        <dbReference type="Proteomes" id="UP000318538"/>
    </source>
</evidence>
<evidence type="ECO:0000256" key="1">
    <source>
        <dbReference type="ARBA" id="ARBA00010641"/>
    </source>
</evidence>
<dbReference type="InterPro" id="IPR014326">
    <property type="entry name" value="RNA_pol_sigma-70_Plancto"/>
</dbReference>
<gene>
    <name evidence="7" type="primary">sigW_5</name>
    <name evidence="7" type="ORF">K227x_37920</name>
</gene>
<dbReference type="KEGG" id="rlc:K227x_37920"/>
<dbReference type="PANTHER" id="PTHR43133:SF51">
    <property type="entry name" value="RNA POLYMERASE SIGMA FACTOR"/>
    <property type="match status" value="1"/>
</dbReference>
<dbReference type="NCBIfam" id="TIGR02984">
    <property type="entry name" value="Sig-70_plancto1"/>
    <property type="match status" value="1"/>
</dbReference>
<keyword evidence="2" id="KW-0805">Transcription regulation</keyword>
<dbReference type="CDD" id="cd06171">
    <property type="entry name" value="Sigma70_r4"/>
    <property type="match status" value="1"/>
</dbReference>
<proteinExistence type="inferred from homology"/>
<evidence type="ECO:0000259" key="6">
    <source>
        <dbReference type="Pfam" id="PF08281"/>
    </source>
</evidence>
<dbReference type="InterPro" id="IPR014284">
    <property type="entry name" value="RNA_pol_sigma-70_dom"/>
</dbReference>